<evidence type="ECO:0000313" key="3">
    <source>
        <dbReference type="Proteomes" id="UP001464555"/>
    </source>
</evidence>
<sequence>MFLRYPFSMLLITYALVSSCGKRPDEKQPAIAAEESQNPFEDKDKDIPPSNGASLWDCGEYIDRANPPDTLKIPK</sequence>
<organism evidence="2 3">
    <name type="scientific">Flavobacterium arundinis</name>
    <dbReference type="NCBI Taxonomy" id="3139143"/>
    <lineage>
        <taxon>Bacteria</taxon>
        <taxon>Pseudomonadati</taxon>
        <taxon>Bacteroidota</taxon>
        <taxon>Flavobacteriia</taxon>
        <taxon>Flavobacteriales</taxon>
        <taxon>Flavobacteriaceae</taxon>
        <taxon>Flavobacterium</taxon>
    </lineage>
</organism>
<dbReference type="Proteomes" id="UP001464555">
    <property type="component" value="Unassembled WGS sequence"/>
</dbReference>
<dbReference type="RefSeq" id="WP_341697124.1">
    <property type="nucleotide sequence ID" value="NZ_JBBYHR010000005.1"/>
</dbReference>
<dbReference type="PROSITE" id="PS51257">
    <property type="entry name" value="PROKAR_LIPOPROTEIN"/>
    <property type="match status" value="1"/>
</dbReference>
<reference evidence="2 3" key="1">
    <citation type="submission" date="2024-04" db="EMBL/GenBank/DDBJ databases">
        <title>Flavobacterium sp. DGU11 16S ribosomal RNA gene Genome sequencing and assembly.</title>
        <authorList>
            <person name="Park S."/>
        </authorList>
    </citation>
    <scope>NUCLEOTIDE SEQUENCE [LARGE SCALE GENOMIC DNA]</scope>
    <source>
        <strain evidence="2 3">DGU11</strain>
    </source>
</reference>
<evidence type="ECO:0008006" key="4">
    <source>
        <dbReference type="Google" id="ProtNLM"/>
    </source>
</evidence>
<name>A0ABU9HYF6_9FLAO</name>
<evidence type="ECO:0000313" key="2">
    <source>
        <dbReference type="EMBL" id="MEL1244809.1"/>
    </source>
</evidence>
<evidence type="ECO:0000256" key="1">
    <source>
        <dbReference type="SAM" id="MobiDB-lite"/>
    </source>
</evidence>
<accession>A0ABU9HYF6</accession>
<protein>
    <recommendedName>
        <fullName evidence="4">Lipoprotein</fullName>
    </recommendedName>
</protein>
<gene>
    <name evidence="2" type="ORF">AAEO56_11095</name>
</gene>
<dbReference type="EMBL" id="JBBYHR010000005">
    <property type="protein sequence ID" value="MEL1244809.1"/>
    <property type="molecule type" value="Genomic_DNA"/>
</dbReference>
<keyword evidence="3" id="KW-1185">Reference proteome</keyword>
<proteinExistence type="predicted"/>
<feature type="region of interest" description="Disordered" evidence="1">
    <location>
        <begin position="22"/>
        <end position="54"/>
    </location>
</feature>
<comment type="caution">
    <text evidence="2">The sequence shown here is derived from an EMBL/GenBank/DDBJ whole genome shotgun (WGS) entry which is preliminary data.</text>
</comment>